<evidence type="ECO:0000256" key="4">
    <source>
        <dbReference type="RuleBase" id="RU004514"/>
    </source>
</evidence>
<dbReference type="OrthoDB" id="10264196at2759"/>
<dbReference type="Gene3D" id="3.20.20.10">
    <property type="entry name" value="Alanine racemase"/>
    <property type="match status" value="1"/>
</dbReference>
<name>A0A2T3AXF1_AMORE</name>
<accession>A0A2T3AXF1</accession>
<dbReference type="NCBIfam" id="TIGR00044">
    <property type="entry name" value="YggS family pyridoxal phosphate-dependent enzyme"/>
    <property type="match status" value="1"/>
</dbReference>
<dbReference type="SUPFAM" id="SSF51419">
    <property type="entry name" value="PLP-binding barrel"/>
    <property type="match status" value="1"/>
</dbReference>
<evidence type="ECO:0000259" key="5">
    <source>
        <dbReference type="Pfam" id="PF01168"/>
    </source>
</evidence>
<dbReference type="GeneID" id="36570951"/>
<proteinExistence type="inferred from homology"/>
<comment type="function">
    <text evidence="2">Pyridoxal 5'-phosphate (PLP)-binding protein, which may be involved in intracellular homeostatic regulation of pyridoxal 5'-phosphate (PLP), the active form of vitamin B6.</text>
</comment>
<dbReference type="Pfam" id="PF01168">
    <property type="entry name" value="Ala_racemase_N"/>
    <property type="match status" value="1"/>
</dbReference>
<reference evidence="6 7" key="1">
    <citation type="journal article" date="2018" name="New Phytol.">
        <title>Comparative genomics and transcriptomics depict ericoid mycorrhizal fungi as versatile saprotrophs and plant mutualists.</title>
        <authorList>
            <person name="Martino E."/>
            <person name="Morin E."/>
            <person name="Grelet G.A."/>
            <person name="Kuo A."/>
            <person name="Kohler A."/>
            <person name="Daghino S."/>
            <person name="Barry K.W."/>
            <person name="Cichocki N."/>
            <person name="Clum A."/>
            <person name="Dockter R.B."/>
            <person name="Hainaut M."/>
            <person name="Kuo R.C."/>
            <person name="LaButti K."/>
            <person name="Lindahl B.D."/>
            <person name="Lindquist E.A."/>
            <person name="Lipzen A."/>
            <person name="Khouja H.R."/>
            <person name="Magnuson J."/>
            <person name="Murat C."/>
            <person name="Ohm R.A."/>
            <person name="Singer S.W."/>
            <person name="Spatafora J.W."/>
            <person name="Wang M."/>
            <person name="Veneault-Fourrey C."/>
            <person name="Henrissat B."/>
            <person name="Grigoriev I.V."/>
            <person name="Martin F.M."/>
            <person name="Perotto S."/>
        </authorList>
    </citation>
    <scope>NUCLEOTIDE SEQUENCE [LARGE SCALE GENOMIC DNA]</scope>
    <source>
        <strain evidence="6 7">ATCC 22711</strain>
    </source>
</reference>
<evidence type="ECO:0000256" key="2">
    <source>
        <dbReference type="HAMAP-Rule" id="MF_03225"/>
    </source>
</evidence>
<dbReference type="STRING" id="857342.A0A2T3AXF1"/>
<dbReference type="InterPro" id="IPR029066">
    <property type="entry name" value="PLP-binding_barrel"/>
</dbReference>
<dbReference type="FunCoup" id="A0A2T3AXF1">
    <property type="interactions" value="484"/>
</dbReference>
<feature type="domain" description="Alanine racemase N-terminal" evidence="5">
    <location>
        <begin position="30"/>
        <end position="254"/>
    </location>
</feature>
<gene>
    <name evidence="6" type="ORF">M430DRAFT_144141</name>
</gene>
<dbReference type="PROSITE" id="PS01211">
    <property type="entry name" value="UPF0001"/>
    <property type="match status" value="1"/>
</dbReference>
<organism evidence="6 7">
    <name type="scientific">Amorphotheca resinae ATCC 22711</name>
    <dbReference type="NCBI Taxonomy" id="857342"/>
    <lineage>
        <taxon>Eukaryota</taxon>
        <taxon>Fungi</taxon>
        <taxon>Dikarya</taxon>
        <taxon>Ascomycota</taxon>
        <taxon>Pezizomycotina</taxon>
        <taxon>Leotiomycetes</taxon>
        <taxon>Helotiales</taxon>
        <taxon>Amorphothecaceae</taxon>
        <taxon>Amorphotheca</taxon>
    </lineage>
</organism>
<sequence length="261" mass="28491">MSEDRQVDMKIDPARAKSLIAALQGVSERITHAAQGRTVRLVAVSKLKPASDILALYEGATKQEHFGENYAQELLEKAELLPREIKWHFIGGLQSNKCKALTSQIPNLFCVSSVDSAKKATQLDKGRAELLLTHPEITSPLHIHIQINTSGEASKSGIAPGPDALSLAQHIINSCPHLKLVGLMTIGDIGRSHAVGKGEENEDFRRLVEERERLEKELGMDLELSMGMSEDFEAAVRMGSGEVRVGSTIFGARPPKNEARV</sequence>
<dbReference type="RefSeq" id="XP_024719301.1">
    <property type="nucleotide sequence ID" value="XM_024862870.1"/>
</dbReference>
<dbReference type="AlphaFoldDB" id="A0A2T3AXF1"/>
<dbReference type="FunFam" id="3.20.20.10:FF:000007">
    <property type="entry name" value="Pyridoxal phosphate homeostasis protein"/>
    <property type="match status" value="1"/>
</dbReference>
<dbReference type="EMBL" id="KZ679014">
    <property type="protein sequence ID" value="PSS13310.1"/>
    <property type="molecule type" value="Genomic_DNA"/>
</dbReference>
<protein>
    <recommendedName>
        <fullName evidence="2">Pyridoxal phosphate homeostasis protein</fullName>
        <shortName evidence="2">PLP homeostasis protein</shortName>
    </recommendedName>
</protein>
<evidence type="ECO:0000256" key="1">
    <source>
        <dbReference type="ARBA" id="ARBA00022898"/>
    </source>
</evidence>
<dbReference type="InterPro" id="IPR001608">
    <property type="entry name" value="Ala_racemase_N"/>
</dbReference>
<dbReference type="GO" id="GO:0030170">
    <property type="term" value="F:pyridoxal phosphate binding"/>
    <property type="evidence" value="ECO:0007669"/>
    <property type="project" value="UniProtKB-UniRule"/>
</dbReference>
<evidence type="ECO:0000256" key="3">
    <source>
        <dbReference type="PIRSR" id="PIRSR004848-1"/>
    </source>
</evidence>
<keyword evidence="7" id="KW-1185">Reference proteome</keyword>
<dbReference type="PIRSF" id="PIRSF004848">
    <property type="entry name" value="YBL036c_PLPDEIII"/>
    <property type="match status" value="1"/>
</dbReference>
<feature type="modified residue" description="N6-(pyridoxal phosphate)lysine" evidence="2 3">
    <location>
        <position position="46"/>
    </location>
</feature>
<comment type="similarity">
    <text evidence="2 4">Belongs to the pyridoxal phosphate-binding protein YggS/PROSC family.</text>
</comment>
<evidence type="ECO:0000313" key="6">
    <source>
        <dbReference type="EMBL" id="PSS13310.1"/>
    </source>
</evidence>
<dbReference type="HAMAP" id="MF_02087">
    <property type="entry name" value="PLP_homeostasis"/>
    <property type="match status" value="1"/>
</dbReference>
<dbReference type="CDD" id="cd06822">
    <property type="entry name" value="PLPDE_III_YBL036c_euk"/>
    <property type="match status" value="1"/>
</dbReference>
<evidence type="ECO:0000313" key="7">
    <source>
        <dbReference type="Proteomes" id="UP000241818"/>
    </source>
</evidence>
<dbReference type="InParanoid" id="A0A2T3AXF1"/>
<dbReference type="PANTHER" id="PTHR10146:SF14">
    <property type="entry name" value="PYRIDOXAL PHOSPHATE HOMEOSTASIS PROTEIN"/>
    <property type="match status" value="1"/>
</dbReference>
<dbReference type="Proteomes" id="UP000241818">
    <property type="component" value="Unassembled WGS sequence"/>
</dbReference>
<comment type="cofactor">
    <cofactor evidence="3">
        <name>pyridoxal 5'-phosphate</name>
        <dbReference type="ChEBI" id="CHEBI:597326"/>
    </cofactor>
</comment>
<dbReference type="InterPro" id="IPR011078">
    <property type="entry name" value="PyrdxlP_homeostasis"/>
</dbReference>
<dbReference type="PANTHER" id="PTHR10146">
    <property type="entry name" value="PROLINE SYNTHETASE CO-TRANSCRIBED BACTERIAL HOMOLOG PROTEIN"/>
    <property type="match status" value="1"/>
</dbReference>
<keyword evidence="1 2" id="KW-0663">Pyridoxal phosphate</keyword>